<dbReference type="PANTHER" id="PTHR43852">
    <property type="entry name" value="NUCLEOTIDYLTRANSFERASE"/>
    <property type="match status" value="1"/>
</dbReference>
<sequence length="138" mass="15762">MVDVPHLINDIEDKLDEALDYVKSFDLINVVYLHGSCVKGRLHPGSDIDMAVLMQGFSDLKTENILGMTGQLELIFKRKVDLGVLSSNNLVYAKEVIEHGKPVFCRNRFEKELFEATTLSMYLDLQIERKEILNAYRA</sequence>
<accession>A0A942A7A6</accession>
<dbReference type="NCBIfam" id="NF047752">
    <property type="entry name" value="MntA_antitoxin"/>
    <property type="match status" value="1"/>
</dbReference>
<dbReference type="InterPro" id="IPR041633">
    <property type="entry name" value="Polbeta"/>
</dbReference>
<evidence type="ECO:0000313" key="2">
    <source>
        <dbReference type="EMBL" id="MBS1259532.1"/>
    </source>
</evidence>
<reference evidence="2" key="1">
    <citation type="journal article" date="2021" name="ISME J.">
        <title>Fine-scale metabolic discontinuity in a stratified prokaryote microbiome of a Red Sea deep halocline.</title>
        <authorList>
            <person name="Michoud G."/>
            <person name="Ngugi D.K."/>
            <person name="Barozzi A."/>
            <person name="Merlino G."/>
            <person name="Calleja M.L."/>
            <person name="Delgado-Huertas A."/>
            <person name="Moran X.A.G."/>
            <person name="Daffonchio D."/>
        </authorList>
    </citation>
    <scope>NUCLEOTIDE SEQUENCE</scope>
    <source>
        <strain evidence="2">SuakinDeep_MAG55_1</strain>
    </source>
</reference>
<dbReference type="AlphaFoldDB" id="A0A942A7A6"/>
<dbReference type="InterPro" id="IPR052930">
    <property type="entry name" value="TA_antitoxin_MntA"/>
</dbReference>
<name>A0A942A7A6_9BACT</name>
<dbReference type="Pfam" id="PF18765">
    <property type="entry name" value="Polbeta"/>
    <property type="match status" value="1"/>
</dbReference>
<comment type="caution">
    <text evidence="2">The sequence shown here is derived from an EMBL/GenBank/DDBJ whole genome shotgun (WGS) entry which is preliminary data.</text>
</comment>
<dbReference type="Proteomes" id="UP000722750">
    <property type="component" value="Unassembled WGS sequence"/>
</dbReference>
<evidence type="ECO:0000259" key="1">
    <source>
        <dbReference type="Pfam" id="PF18765"/>
    </source>
</evidence>
<dbReference type="SUPFAM" id="SSF81301">
    <property type="entry name" value="Nucleotidyltransferase"/>
    <property type="match status" value="1"/>
</dbReference>
<dbReference type="EMBL" id="JAANXD010000098">
    <property type="protein sequence ID" value="MBS1259532.1"/>
    <property type="molecule type" value="Genomic_DNA"/>
</dbReference>
<evidence type="ECO:0000313" key="3">
    <source>
        <dbReference type="Proteomes" id="UP000722750"/>
    </source>
</evidence>
<organism evidence="2 3">
    <name type="scientific">Candidatus Scalindua arabica</name>
    <dbReference type="NCBI Taxonomy" id="1127984"/>
    <lineage>
        <taxon>Bacteria</taxon>
        <taxon>Pseudomonadati</taxon>
        <taxon>Planctomycetota</taxon>
        <taxon>Candidatus Brocadiia</taxon>
        <taxon>Candidatus Brocadiales</taxon>
        <taxon>Candidatus Scalinduaceae</taxon>
        <taxon>Candidatus Scalindua</taxon>
    </lineage>
</organism>
<dbReference type="PANTHER" id="PTHR43852:SF2">
    <property type="entry name" value="PROTEIN ADENYLYLTRANSFERASE MNTA"/>
    <property type="match status" value="1"/>
</dbReference>
<dbReference type="InterPro" id="IPR043519">
    <property type="entry name" value="NT_sf"/>
</dbReference>
<dbReference type="CDD" id="cd05403">
    <property type="entry name" value="NT_KNTase_like"/>
    <property type="match status" value="1"/>
</dbReference>
<protein>
    <recommendedName>
        <fullName evidence="1">Polymerase beta nucleotidyltransferase domain-containing protein</fullName>
    </recommendedName>
</protein>
<proteinExistence type="predicted"/>
<dbReference type="Gene3D" id="3.30.460.10">
    <property type="entry name" value="Beta Polymerase, domain 2"/>
    <property type="match status" value="1"/>
</dbReference>
<feature type="domain" description="Polymerase beta nucleotidyltransferase" evidence="1">
    <location>
        <begin position="20"/>
        <end position="108"/>
    </location>
</feature>
<gene>
    <name evidence="2" type="ORF">MAG551_02604</name>
</gene>